<feature type="signal peptide" evidence="1">
    <location>
        <begin position="1"/>
        <end position="24"/>
    </location>
</feature>
<protein>
    <submittedName>
        <fullName evidence="2">Uncharacterized protein</fullName>
    </submittedName>
</protein>
<dbReference type="EMBL" id="JAGFNS010000038">
    <property type="protein sequence ID" value="MBO3743382.1"/>
    <property type="molecule type" value="Genomic_DNA"/>
</dbReference>
<reference evidence="2 3" key="1">
    <citation type="submission" date="2021-03" db="EMBL/GenBank/DDBJ databases">
        <title>Actinoplanes flavus sp. nov., a novel actinomycete isolated from Coconut Palm rhizosphere soil.</title>
        <authorList>
            <person name="Luo X."/>
        </authorList>
    </citation>
    <scope>NUCLEOTIDE SEQUENCE [LARGE SCALE GENOMIC DNA]</scope>
    <source>
        <strain evidence="2 3">NEAU-H7</strain>
    </source>
</reference>
<organism evidence="2 3">
    <name type="scientific">Actinoplanes flavus</name>
    <dbReference type="NCBI Taxonomy" id="2820290"/>
    <lineage>
        <taxon>Bacteria</taxon>
        <taxon>Bacillati</taxon>
        <taxon>Actinomycetota</taxon>
        <taxon>Actinomycetes</taxon>
        <taxon>Micromonosporales</taxon>
        <taxon>Micromonosporaceae</taxon>
        <taxon>Actinoplanes</taxon>
    </lineage>
</organism>
<dbReference type="RefSeq" id="WP_208472632.1">
    <property type="nucleotide sequence ID" value="NZ_JAGFNS010000038.1"/>
</dbReference>
<feature type="chain" id="PRO_5045402674" evidence="1">
    <location>
        <begin position="25"/>
        <end position="55"/>
    </location>
</feature>
<sequence>MRAFFVTLLLVMAGVAAPAQPAAAAVPAFTDGYGREIVLRGFNVSGSTKLYASGC</sequence>
<evidence type="ECO:0000313" key="2">
    <source>
        <dbReference type="EMBL" id="MBO3743382.1"/>
    </source>
</evidence>
<proteinExistence type="predicted"/>
<evidence type="ECO:0000313" key="3">
    <source>
        <dbReference type="Proteomes" id="UP000679690"/>
    </source>
</evidence>
<dbReference type="Proteomes" id="UP000679690">
    <property type="component" value="Unassembled WGS sequence"/>
</dbReference>
<keyword evidence="1" id="KW-0732">Signal</keyword>
<gene>
    <name evidence="2" type="ORF">J5X75_38375</name>
</gene>
<evidence type="ECO:0000256" key="1">
    <source>
        <dbReference type="SAM" id="SignalP"/>
    </source>
</evidence>
<comment type="caution">
    <text evidence="2">The sequence shown here is derived from an EMBL/GenBank/DDBJ whole genome shotgun (WGS) entry which is preliminary data.</text>
</comment>
<accession>A0ABS3UXS5</accession>
<keyword evidence="3" id="KW-1185">Reference proteome</keyword>
<name>A0ABS3UXS5_9ACTN</name>